<sequence>MYVVSVSRLIRYFSAAKSEANAMSYTTACGFATTIIIASLFMVLFFHPYCLICYKTAVKMRVSWSALLYNKSLRLKTTAFEKTTIGQIVNLITNDVNQFDPLAIHRFRNFGWIS</sequence>
<accession>A0A7R9LT36</accession>
<keyword evidence="6 7" id="KW-0472">Membrane</keyword>
<dbReference type="PANTHER" id="PTHR24223">
    <property type="entry name" value="ATP-BINDING CASSETTE SUB-FAMILY C"/>
    <property type="match status" value="1"/>
</dbReference>
<gene>
    <name evidence="9" type="ORF">OSB1V03_LOCUS21386</name>
</gene>
<dbReference type="AlphaFoldDB" id="A0A7R9LT36"/>
<keyword evidence="2 7" id="KW-0812">Transmembrane</keyword>
<dbReference type="Pfam" id="PF00664">
    <property type="entry name" value="ABC_membrane"/>
    <property type="match status" value="1"/>
</dbReference>
<evidence type="ECO:0000313" key="10">
    <source>
        <dbReference type="Proteomes" id="UP000759131"/>
    </source>
</evidence>
<dbReference type="SUPFAM" id="SSF90123">
    <property type="entry name" value="ABC transporter transmembrane region"/>
    <property type="match status" value="1"/>
</dbReference>
<name>A0A7R9LT36_9ACAR</name>
<dbReference type="OrthoDB" id="6511082at2759"/>
<dbReference type="InterPro" id="IPR011527">
    <property type="entry name" value="ABC1_TM_dom"/>
</dbReference>
<dbReference type="Gene3D" id="1.20.1560.10">
    <property type="entry name" value="ABC transporter type 1, transmembrane domain"/>
    <property type="match status" value="1"/>
</dbReference>
<dbReference type="PROSITE" id="PS50929">
    <property type="entry name" value="ABC_TM1F"/>
    <property type="match status" value="1"/>
</dbReference>
<dbReference type="GO" id="GO:0005524">
    <property type="term" value="F:ATP binding"/>
    <property type="evidence" value="ECO:0007669"/>
    <property type="project" value="UniProtKB-KW"/>
</dbReference>
<keyword evidence="1" id="KW-0813">Transport</keyword>
<organism evidence="9">
    <name type="scientific">Medioppia subpectinata</name>
    <dbReference type="NCBI Taxonomy" id="1979941"/>
    <lineage>
        <taxon>Eukaryota</taxon>
        <taxon>Metazoa</taxon>
        <taxon>Ecdysozoa</taxon>
        <taxon>Arthropoda</taxon>
        <taxon>Chelicerata</taxon>
        <taxon>Arachnida</taxon>
        <taxon>Acari</taxon>
        <taxon>Acariformes</taxon>
        <taxon>Sarcoptiformes</taxon>
        <taxon>Oribatida</taxon>
        <taxon>Brachypylina</taxon>
        <taxon>Oppioidea</taxon>
        <taxon>Oppiidae</taxon>
        <taxon>Medioppia</taxon>
    </lineage>
</organism>
<protein>
    <recommendedName>
        <fullName evidence="8">ABC transmembrane type-1 domain-containing protein</fullName>
    </recommendedName>
</protein>
<feature type="transmembrane region" description="Helical" evidence="7">
    <location>
        <begin position="31"/>
        <end position="54"/>
    </location>
</feature>
<evidence type="ECO:0000256" key="4">
    <source>
        <dbReference type="ARBA" id="ARBA00022840"/>
    </source>
</evidence>
<evidence type="ECO:0000256" key="1">
    <source>
        <dbReference type="ARBA" id="ARBA00022448"/>
    </source>
</evidence>
<evidence type="ECO:0000256" key="3">
    <source>
        <dbReference type="ARBA" id="ARBA00022741"/>
    </source>
</evidence>
<proteinExistence type="predicted"/>
<feature type="non-terminal residue" evidence="9">
    <location>
        <position position="114"/>
    </location>
</feature>
<dbReference type="PANTHER" id="PTHR24223:SF448">
    <property type="entry name" value="FI20146P1-RELATED"/>
    <property type="match status" value="1"/>
</dbReference>
<evidence type="ECO:0000256" key="7">
    <source>
        <dbReference type="SAM" id="Phobius"/>
    </source>
</evidence>
<evidence type="ECO:0000259" key="8">
    <source>
        <dbReference type="PROSITE" id="PS50929"/>
    </source>
</evidence>
<dbReference type="EMBL" id="OC894087">
    <property type="protein sequence ID" value="CAD7647315.1"/>
    <property type="molecule type" value="Genomic_DNA"/>
</dbReference>
<evidence type="ECO:0000256" key="2">
    <source>
        <dbReference type="ARBA" id="ARBA00022692"/>
    </source>
</evidence>
<dbReference type="GO" id="GO:0016020">
    <property type="term" value="C:membrane"/>
    <property type="evidence" value="ECO:0007669"/>
    <property type="project" value="InterPro"/>
</dbReference>
<feature type="domain" description="ABC transmembrane type-1" evidence="8">
    <location>
        <begin position="1"/>
        <end position="114"/>
    </location>
</feature>
<evidence type="ECO:0000313" key="9">
    <source>
        <dbReference type="EMBL" id="CAD7647315.1"/>
    </source>
</evidence>
<keyword evidence="5 7" id="KW-1133">Transmembrane helix</keyword>
<evidence type="ECO:0000256" key="5">
    <source>
        <dbReference type="ARBA" id="ARBA00022989"/>
    </source>
</evidence>
<dbReference type="Proteomes" id="UP000759131">
    <property type="component" value="Unassembled WGS sequence"/>
</dbReference>
<keyword evidence="10" id="KW-1185">Reference proteome</keyword>
<keyword evidence="4" id="KW-0067">ATP-binding</keyword>
<dbReference type="InterPro" id="IPR050173">
    <property type="entry name" value="ABC_transporter_C-like"/>
</dbReference>
<keyword evidence="3" id="KW-0547">Nucleotide-binding</keyword>
<evidence type="ECO:0000256" key="6">
    <source>
        <dbReference type="ARBA" id="ARBA00023136"/>
    </source>
</evidence>
<dbReference type="InterPro" id="IPR036640">
    <property type="entry name" value="ABC1_TM_sf"/>
</dbReference>
<dbReference type="GO" id="GO:0140359">
    <property type="term" value="F:ABC-type transporter activity"/>
    <property type="evidence" value="ECO:0007669"/>
    <property type="project" value="InterPro"/>
</dbReference>
<dbReference type="EMBL" id="CAJPIZ010039512">
    <property type="protein sequence ID" value="CAG2121440.1"/>
    <property type="molecule type" value="Genomic_DNA"/>
</dbReference>
<reference evidence="9" key="1">
    <citation type="submission" date="2020-11" db="EMBL/GenBank/DDBJ databases">
        <authorList>
            <person name="Tran Van P."/>
        </authorList>
    </citation>
    <scope>NUCLEOTIDE SEQUENCE</scope>
</reference>